<dbReference type="EMBL" id="EQ999982">
    <property type="protein sequence ID" value="OAT02706.1"/>
    <property type="molecule type" value="Genomic_DNA"/>
</dbReference>
<protein>
    <submittedName>
        <fullName evidence="2">Uncharacterized protein</fullName>
    </submittedName>
</protein>
<sequence length="68" mass="7206">MRETENELNADTPAGRRNNTSLQGTATTAAAVREAGEDVTMRAVLPQLIDTVTFNLTFLTVTEAAAAP</sequence>
<evidence type="ECO:0000256" key="1">
    <source>
        <dbReference type="SAM" id="MobiDB-lite"/>
    </source>
</evidence>
<dbReference type="Proteomes" id="UP000002039">
    <property type="component" value="Unassembled WGS sequence"/>
</dbReference>
<organism evidence="2 3">
    <name type="scientific">Ajellomyces dermatitidis (strain ER-3 / ATCC MYA-2586)</name>
    <name type="common">Blastomyces dermatitidis</name>
    <dbReference type="NCBI Taxonomy" id="559297"/>
    <lineage>
        <taxon>Eukaryota</taxon>
        <taxon>Fungi</taxon>
        <taxon>Dikarya</taxon>
        <taxon>Ascomycota</taxon>
        <taxon>Pezizomycotina</taxon>
        <taxon>Eurotiomycetes</taxon>
        <taxon>Eurotiomycetidae</taxon>
        <taxon>Onygenales</taxon>
        <taxon>Ajellomycetaceae</taxon>
        <taxon>Blastomyces</taxon>
    </lineage>
</organism>
<name>A0ABX2VZY9_AJEDR</name>
<accession>A0ABX2VZY9</accession>
<evidence type="ECO:0000313" key="3">
    <source>
        <dbReference type="Proteomes" id="UP000002039"/>
    </source>
</evidence>
<feature type="compositionally biased region" description="Polar residues" evidence="1">
    <location>
        <begin position="17"/>
        <end position="28"/>
    </location>
</feature>
<evidence type="ECO:0000313" key="2">
    <source>
        <dbReference type="EMBL" id="OAT02706.1"/>
    </source>
</evidence>
<keyword evidence="3" id="KW-1185">Reference proteome</keyword>
<proteinExistence type="predicted"/>
<reference evidence="3" key="1">
    <citation type="journal article" date="2015" name="PLoS Genet.">
        <title>The dynamic genome and transcriptome of the human fungal pathogen Blastomyces and close relative Emmonsia.</title>
        <authorList>
            <person name="Munoz J.F."/>
            <person name="Gauthier G.M."/>
            <person name="Desjardins C.A."/>
            <person name="Gallo J.E."/>
            <person name="Holder J."/>
            <person name="Sullivan T.D."/>
            <person name="Marty A.J."/>
            <person name="Carmen J.C."/>
            <person name="Chen Z."/>
            <person name="Ding L."/>
            <person name="Gujja S."/>
            <person name="Magrini V."/>
            <person name="Misas E."/>
            <person name="Mitreva M."/>
            <person name="Priest M."/>
            <person name="Saif S."/>
            <person name="Whiston E.A."/>
            <person name="Young S."/>
            <person name="Zeng Q."/>
            <person name="Goldman W.E."/>
            <person name="Mardis E.R."/>
            <person name="Taylor J.W."/>
            <person name="McEwen J.G."/>
            <person name="Clay O.K."/>
            <person name="Klein B.S."/>
            <person name="Cuomo C.A."/>
        </authorList>
    </citation>
    <scope>NUCLEOTIDE SEQUENCE [LARGE SCALE GENOMIC DNA]</scope>
    <source>
        <strain evidence="3">ER-3 / ATCC MYA-2586</strain>
    </source>
</reference>
<dbReference type="RefSeq" id="XP_045282433.1">
    <property type="nucleotide sequence ID" value="XM_045426809.1"/>
</dbReference>
<gene>
    <name evidence="2" type="ORF">BDCG_17735</name>
</gene>
<feature type="region of interest" description="Disordered" evidence="1">
    <location>
        <begin position="1"/>
        <end position="29"/>
    </location>
</feature>
<dbReference type="GeneID" id="69032627"/>